<dbReference type="Proteomes" id="UP000533476">
    <property type="component" value="Unassembled WGS sequence"/>
</dbReference>
<reference evidence="1 2" key="1">
    <citation type="submission" date="2020-04" db="EMBL/GenBank/DDBJ databases">
        <authorList>
            <person name="Zhang R."/>
            <person name="Schippers A."/>
        </authorList>
    </citation>
    <scope>NUCLEOTIDE SEQUENCE [LARGE SCALE GENOMIC DNA]</scope>
    <source>
        <strain evidence="1 2">DSM 109850</strain>
    </source>
</reference>
<sequence>MGLAKLEEFFEDRIAVITLDNPGRRNALPRRLGLFSRILADSQDFVTHDVRG</sequence>
<name>A0A7Y0L822_9FIRM</name>
<dbReference type="AlphaFoldDB" id="A0A7Y0L822"/>
<feature type="non-terminal residue" evidence="1">
    <location>
        <position position="52"/>
    </location>
</feature>
<comment type="caution">
    <text evidence="1">The sequence shown here is derived from an EMBL/GenBank/DDBJ whole genome shotgun (WGS) entry which is preliminary data.</text>
</comment>
<keyword evidence="2" id="KW-1185">Reference proteome</keyword>
<evidence type="ECO:0000313" key="2">
    <source>
        <dbReference type="Proteomes" id="UP000533476"/>
    </source>
</evidence>
<accession>A0A7Y0L822</accession>
<evidence type="ECO:0000313" key="1">
    <source>
        <dbReference type="EMBL" id="NMP25017.1"/>
    </source>
</evidence>
<gene>
    <name evidence="1" type="ORF">HIJ39_22175</name>
</gene>
<proteinExistence type="predicted"/>
<organism evidence="1 2">
    <name type="scientific">Sulfobacillus harzensis</name>
    <dbReference type="NCBI Taxonomy" id="2729629"/>
    <lineage>
        <taxon>Bacteria</taxon>
        <taxon>Bacillati</taxon>
        <taxon>Bacillota</taxon>
        <taxon>Clostridia</taxon>
        <taxon>Eubacteriales</taxon>
        <taxon>Clostridiales Family XVII. Incertae Sedis</taxon>
        <taxon>Sulfobacillus</taxon>
    </lineage>
</organism>
<protein>
    <submittedName>
        <fullName evidence="1">Uncharacterized protein</fullName>
    </submittedName>
</protein>
<dbReference type="EMBL" id="JABBVZ010000200">
    <property type="protein sequence ID" value="NMP25017.1"/>
    <property type="molecule type" value="Genomic_DNA"/>
</dbReference>